<dbReference type="GO" id="GO:0006281">
    <property type="term" value="P:DNA repair"/>
    <property type="evidence" value="ECO:0007669"/>
    <property type="project" value="InterPro"/>
</dbReference>
<reference evidence="3 4" key="1">
    <citation type="submission" date="2023-11" db="EMBL/GenBank/DDBJ databases">
        <authorList>
            <person name="Hedman E."/>
            <person name="Englund M."/>
            <person name="Stromberg M."/>
            <person name="Nyberg Akerstrom W."/>
            <person name="Nylinder S."/>
            <person name="Jareborg N."/>
            <person name="Kallberg Y."/>
            <person name="Kronander E."/>
        </authorList>
    </citation>
    <scope>NUCLEOTIDE SEQUENCE [LARGE SCALE GENOMIC DNA]</scope>
</reference>
<evidence type="ECO:0000259" key="2">
    <source>
        <dbReference type="PROSITE" id="PS50173"/>
    </source>
</evidence>
<dbReference type="InterPro" id="IPR017961">
    <property type="entry name" value="DNA_pol_Y-fam_little_finger"/>
</dbReference>
<proteinExistence type="predicted"/>
<dbReference type="SUPFAM" id="SSF56672">
    <property type="entry name" value="DNA/RNA polymerases"/>
    <property type="match status" value="1"/>
</dbReference>
<evidence type="ECO:0000313" key="4">
    <source>
        <dbReference type="Proteomes" id="UP001314205"/>
    </source>
</evidence>
<evidence type="ECO:0000256" key="1">
    <source>
        <dbReference type="SAM" id="MobiDB-lite"/>
    </source>
</evidence>
<dbReference type="Gene3D" id="3.30.70.270">
    <property type="match status" value="1"/>
</dbReference>
<dbReference type="AlphaFoldDB" id="A0AAV1KM50"/>
<dbReference type="InterPro" id="IPR043502">
    <property type="entry name" value="DNA/RNA_pol_sf"/>
</dbReference>
<dbReference type="InterPro" id="IPR036775">
    <property type="entry name" value="DNA_pol_Y-fam_lit_finger_sf"/>
</dbReference>
<dbReference type="Gene3D" id="3.30.1490.100">
    <property type="entry name" value="DNA polymerase, Y-family, little finger domain"/>
    <property type="match status" value="1"/>
</dbReference>
<dbReference type="FunFam" id="3.30.1490.100:FF:000003">
    <property type="entry name" value="Polymerase (DNA directed) iota"/>
    <property type="match status" value="1"/>
</dbReference>
<dbReference type="Proteomes" id="UP001314205">
    <property type="component" value="Unassembled WGS sequence"/>
</dbReference>
<sequence length="652" mass="73254">MCRDCPIKITNILYLMKEKQQFSNNFSYLYTIINIPSLNEVSMDDRIMESSSSSCHKHSSTSVEHPKAIIHIDIDCFYAQVEMLRNPELRSQPVGIQQKNIVVTSNYEARKYGIKKCMAVTDAIKICPNLKLVNGEDLHNYRAASNNIFAALQHWKCPVEKLGMDENFIDVTNLVEERIKSVKDDKITFVGHIYEESITECLCGCHLRLKIASQMAKEMRKKLFDELGFTTSAGIAHNKLLAKLICPLHKPNDQTTIFPEHGASFMSTLQSVRSIPSIGSKTTEALISQNIITVSDLQKVSVDLLKKHFSSDMAVRLKNLSIGEDNTPVKQTGKPQSIGLEDSFKTVSVKSEVEERFSALLQRLLVLVREDGRIPVSLRVTLRKKDVKRLSSHRESRQCQVSPSIFTINHGAPTVTEAGQQKLMTLIMRLFNKLIDLSKPFHLTLVGLAFTKFQERMTGRGSIVNYLMNDISVQSVLNITNDCDTSASSMDYSAASPSSSTTTDLSDGEVEPSPKKPKKVNWIAKRRCLSKEEVASPSKLKVGELRLNSRELEKVSELRLNSRDRSLTPRASPAKDNLSDTDTMKDGSEGGNCDECPSYVDKEVFNALPDEMQQELKAMWKNPSNSELPRSSPRIMNKAKSNTILKYFVPHK</sequence>
<organism evidence="3 4">
    <name type="scientific">Parnassius mnemosyne</name>
    <name type="common">clouded apollo</name>
    <dbReference type="NCBI Taxonomy" id="213953"/>
    <lineage>
        <taxon>Eukaryota</taxon>
        <taxon>Metazoa</taxon>
        <taxon>Ecdysozoa</taxon>
        <taxon>Arthropoda</taxon>
        <taxon>Hexapoda</taxon>
        <taxon>Insecta</taxon>
        <taxon>Pterygota</taxon>
        <taxon>Neoptera</taxon>
        <taxon>Endopterygota</taxon>
        <taxon>Lepidoptera</taxon>
        <taxon>Glossata</taxon>
        <taxon>Ditrysia</taxon>
        <taxon>Papilionoidea</taxon>
        <taxon>Papilionidae</taxon>
        <taxon>Parnassiinae</taxon>
        <taxon>Parnassini</taxon>
        <taxon>Parnassius</taxon>
        <taxon>Driopa</taxon>
    </lineage>
</organism>
<gene>
    <name evidence="3" type="ORF">PARMNEM_LOCUS4771</name>
</gene>
<accession>A0AAV1KM50</accession>
<feature type="compositionally biased region" description="Low complexity" evidence="1">
    <location>
        <begin position="488"/>
        <end position="505"/>
    </location>
</feature>
<dbReference type="EMBL" id="CAVLGL010000057">
    <property type="protein sequence ID" value="CAK1583369.1"/>
    <property type="molecule type" value="Genomic_DNA"/>
</dbReference>
<protein>
    <recommendedName>
        <fullName evidence="2">UmuC domain-containing protein</fullName>
    </recommendedName>
</protein>
<name>A0AAV1KM50_9NEOP</name>
<dbReference type="GO" id="GO:0003684">
    <property type="term" value="F:damaged DNA binding"/>
    <property type="evidence" value="ECO:0007669"/>
    <property type="project" value="InterPro"/>
</dbReference>
<feature type="domain" description="UmuC" evidence="2">
    <location>
        <begin position="69"/>
        <end position="279"/>
    </location>
</feature>
<dbReference type="InterPro" id="IPR043128">
    <property type="entry name" value="Rev_trsase/Diguanyl_cyclase"/>
</dbReference>
<dbReference type="FunFam" id="3.40.1170.60:FF:000021">
    <property type="entry name" value="DNA polymerase IV"/>
    <property type="match status" value="1"/>
</dbReference>
<comment type="caution">
    <text evidence="3">The sequence shown here is derived from an EMBL/GenBank/DDBJ whole genome shotgun (WGS) entry which is preliminary data.</text>
</comment>
<dbReference type="Gene3D" id="1.10.150.20">
    <property type="entry name" value="5' to 3' exonuclease, C-terminal subdomain"/>
    <property type="match status" value="1"/>
</dbReference>
<dbReference type="Pfam" id="PF00817">
    <property type="entry name" value="IMS"/>
    <property type="match status" value="1"/>
</dbReference>
<dbReference type="PANTHER" id="PTHR46404:SF1">
    <property type="entry name" value="DNA POLYMERASE IOTA"/>
    <property type="match status" value="1"/>
</dbReference>
<dbReference type="Gene3D" id="3.40.1170.60">
    <property type="match status" value="1"/>
</dbReference>
<dbReference type="GO" id="GO:0019985">
    <property type="term" value="P:translesion synthesis"/>
    <property type="evidence" value="ECO:0007669"/>
    <property type="project" value="TreeGrafter"/>
</dbReference>
<dbReference type="Gene3D" id="6.10.250.1630">
    <property type="match status" value="1"/>
</dbReference>
<dbReference type="PROSITE" id="PS50173">
    <property type="entry name" value="UMUC"/>
    <property type="match status" value="1"/>
</dbReference>
<dbReference type="SUPFAM" id="SSF100879">
    <property type="entry name" value="Lesion bypass DNA polymerase (Y-family), little finger domain"/>
    <property type="match status" value="1"/>
</dbReference>
<dbReference type="InterPro" id="IPR001126">
    <property type="entry name" value="UmuC"/>
</dbReference>
<dbReference type="GO" id="GO:0003887">
    <property type="term" value="F:DNA-directed DNA polymerase activity"/>
    <property type="evidence" value="ECO:0007669"/>
    <property type="project" value="TreeGrafter"/>
</dbReference>
<keyword evidence="4" id="KW-1185">Reference proteome</keyword>
<feature type="region of interest" description="Disordered" evidence="1">
    <location>
        <begin position="560"/>
        <end position="593"/>
    </location>
</feature>
<evidence type="ECO:0000313" key="3">
    <source>
        <dbReference type="EMBL" id="CAK1583369.1"/>
    </source>
</evidence>
<feature type="region of interest" description="Disordered" evidence="1">
    <location>
        <begin position="488"/>
        <end position="518"/>
    </location>
</feature>
<dbReference type="Pfam" id="PF11799">
    <property type="entry name" value="IMS_C"/>
    <property type="match status" value="1"/>
</dbReference>
<dbReference type="PANTHER" id="PTHR46404">
    <property type="entry name" value="DNA POLYMERASE IOTA"/>
    <property type="match status" value="1"/>
</dbReference>